<name>A0ABV8K696_9BACL</name>
<dbReference type="InterPro" id="IPR001647">
    <property type="entry name" value="HTH_TetR"/>
</dbReference>
<evidence type="ECO:0000256" key="2">
    <source>
        <dbReference type="PROSITE-ProRule" id="PRU00335"/>
    </source>
</evidence>
<dbReference type="RefSeq" id="WP_377720153.1">
    <property type="nucleotide sequence ID" value="NZ_JBHSAM010000028.1"/>
</dbReference>
<feature type="DNA-binding region" description="H-T-H motif" evidence="2">
    <location>
        <begin position="35"/>
        <end position="54"/>
    </location>
</feature>
<dbReference type="PROSITE" id="PS50977">
    <property type="entry name" value="HTH_TETR_2"/>
    <property type="match status" value="1"/>
</dbReference>
<keyword evidence="5" id="KW-1185">Reference proteome</keyword>
<accession>A0ABV8K696</accession>
<dbReference type="Proteomes" id="UP001595715">
    <property type="component" value="Unassembled WGS sequence"/>
</dbReference>
<protein>
    <submittedName>
        <fullName evidence="4">TetR/AcrR family transcriptional regulator</fullName>
    </submittedName>
</protein>
<dbReference type="PANTHER" id="PTHR43479:SF23">
    <property type="entry name" value="HTH TETR-TYPE DOMAIN-CONTAINING PROTEIN"/>
    <property type="match status" value="1"/>
</dbReference>
<keyword evidence="1 2" id="KW-0238">DNA-binding</keyword>
<evidence type="ECO:0000313" key="4">
    <source>
        <dbReference type="EMBL" id="MFC4101541.1"/>
    </source>
</evidence>
<dbReference type="Pfam" id="PF00440">
    <property type="entry name" value="TetR_N"/>
    <property type="match status" value="1"/>
</dbReference>
<dbReference type="InterPro" id="IPR009057">
    <property type="entry name" value="Homeodomain-like_sf"/>
</dbReference>
<evidence type="ECO:0000313" key="5">
    <source>
        <dbReference type="Proteomes" id="UP001595715"/>
    </source>
</evidence>
<comment type="caution">
    <text evidence="4">The sequence shown here is derived from an EMBL/GenBank/DDBJ whole genome shotgun (WGS) entry which is preliminary data.</text>
</comment>
<dbReference type="PRINTS" id="PR00455">
    <property type="entry name" value="HTHTETR"/>
</dbReference>
<dbReference type="InterPro" id="IPR039532">
    <property type="entry name" value="TetR_C_Firmicutes"/>
</dbReference>
<dbReference type="PANTHER" id="PTHR43479">
    <property type="entry name" value="ACREF/ENVCD OPERON REPRESSOR-RELATED"/>
    <property type="match status" value="1"/>
</dbReference>
<evidence type="ECO:0000256" key="1">
    <source>
        <dbReference type="ARBA" id="ARBA00023125"/>
    </source>
</evidence>
<feature type="domain" description="HTH tetR-type" evidence="3">
    <location>
        <begin position="12"/>
        <end position="72"/>
    </location>
</feature>
<dbReference type="InterPro" id="IPR050624">
    <property type="entry name" value="HTH-type_Tx_Regulator"/>
</dbReference>
<dbReference type="Gene3D" id="1.10.357.10">
    <property type="entry name" value="Tetracycline Repressor, domain 2"/>
    <property type="match status" value="1"/>
</dbReference>
<dbReference type="Pfam" id="PF14278">
    <property type="entry name" value="TetR_C_8"/>
    <property type="match status" value="1"/>
</dbReference>
<reference evidence="5" key="1">
    <citation type="journal article" date="2019" name="Int. J. Syst. Evol. Microbiol.">
        <title>The Global Catalogue of Microorganisms (GCM) 10K type strain sequencing project: providing services to taxonomists for standard genome sequencing and annotation.</title>
        <authorList>
            <consortium name="The Broad Institute Genomics Platform"/>
            <consortium name="The Broad Institute Genome Sequencing Center for Infectious Disease"/>
            <person name="Wu L."/>
            <person name="Ma J."/>
        </authorList>
    </citation>
    <scope>NUCLEOTIDE SEQUENCE [LARGE SCALE GENOMIC DNA]</scope>
    <source>
        <strain evidence="5">IBRC-M 10987</strain>
    </source>
</reference>
<sequence>MNPAKGTDRRIRRTRAMIFEAFLTLLNRKSYAEISIVDIAEQADINRSTVYAHFVDKDDLMRQFVADNLDALKIRIEAGACAPPSSPAFRESDPIFEALFDHTFERDAFYRLMLANDPSGEFRARLHAVIRDGFFRRLSKLGLDQKLQVPLDLLLDYVSCSTAGILHKWLSDNTVYSPRHMALQLTRLALLGVYRSMGIDDAESTA</sequence>
<proteinExistence type="predicted"/>
<evidence type="ECO:0000259" key="3">
    <source>
        <dbReference type="PROSITE" id="PS50977"/>
    </source>
</evidence>
<dbReference type="EMBL" id="JBHSAM010000028">
    <property type="protein sequence ID" value="MFC4101541.1"/>
    <property type="molecule type" value="Genomic_DNA"/>
</dbReference>
<dbReference type="SUPFAM" id="SSF46689">
    <property type="entry name" value="Homeodomain-like"/>
    <property type="match status" value="1"/>
</dbReference>
<organism evidence="4 5">
    <name type="scientific">Paenibacillus xanthanilyticus</name>
    <dbReference type="NCBI Taxonomy" id="1783531"/>
    <lineage>
        <taxon>Bacteria</taxon>
        <taxon>Bacillati</taxon>
        <taxon>Bacillota</taxon>
        <taxon>Bacilli</taxon>
        <taxon>Bacillales</taxon>
        <taxon>Paenibacillaceae</taxon>
        <taxon>Paenibacillus</taxon>
    </lineage>
</organism>
<gene>
    <name evidence="4" type="ORF">ACFOZ8_18000</name>
</gene>